<evidence type="ECO:0000313" key="1">
    <source>
        <dbReference type="EMBL" id="MFD0984722.1"/>
    </source>
</evidence>
<organism evidence="1 2">
    <name type="scientific">Flavobacterium myungsuense</name>
    <dbReference type="NCBI Taxonomy" id="651823"/>
    <lineage>
        <taxon>Bacteria</taxon>
        <taxon>Pseudomonadati</taxon>
        <taxon>Bacteroidota</taxon>
        <taxon>Flavobacteriia</taxon>
        <taxon>Flavobacteriales</taxon>
        <taxon>Flavobacteriaceae</taxon>
        <taxon>Flavobacterium</taxon>
    </lineage>
</organism>
<dbReference type="InterPro" id="IPR025354">
    <property type="entry name" value="DUF4258"/>
</dbReference>
<sequence>MLFEFSNHSLEQIKMRSISKEIVEMVINKPDKIIIEDENQQIFQKVVENHLYRVFINNNKNPSLIKTVYRTSKITKYL</sequence>
<evidence type="ECO:0000313" key="2">
    <source>
        <dbReference type="Proteomes" id="UP001597051"/>
    </source>
</evidence>
<accession>A0ABW3J571</accession>
<dbReference type="RefSeq" id="WP_379758620.1">
    <property type="nucleotide sequence ID" value="NZ_JBHSYB010000064.1"/>
</dbReference>
<comment type="caution">
    <text evidence="1">The sequence shown here is derived from an EMBL/GenBank/DDBJ whole genome shotgun (WGS) entry which is preliminary data.</text>
</comment>
<reference evidence="2" key="1">
    <citation type="journal article" date="2019" name="Int. J. Syst. Evol. Microbiol.">
        <title>The Global Catalogue of Microorganisms (GCM) 10K type strain sequencing project: providing services to taxonomists for standard genome sequencing and annotation.</title>
        <authorList>
            <consortium name="The Broad Institute Genomics Platform"/>
            <consortium name="The Broad Institute Genome Sequencing Center for Infectious Disease"/>
            <person name="Wu L."/>
            <person name="Ma J."/>
        </authorList>
    </citation>
    <scope>NUCLEOTIDE SEQUENCE [LARGE SCALE GENOMIC DNA]</scope>
    <source>
        <strain evidence="2">CECT 7649</strain>
    </source>
</reference>
<keyword evidence="2" id="KW-1185">Reference proteome</keyword>
<protein>
    <submittedName>
        <fullName evidence="1">DUF4258 domain-containing protein</fullName>
    </submittedName>
</protein>
<dbReference type="EMBL" id="JBHTIZ010000024">
    <property type="protein sequence ID" value="MFD0984722.1"/>
    <property type="molecule type" value="Genomic_DNA"/>
</dbReference>
<proteinExistence type="predicted"/>
<dbReference type="Pfam" id="PF14076">
    <property type="entry name" value="DUF4258"/>
    <property type="match status" value="1"/>
</dbReference>
<dbReference type="Proteomes" id="UP001597051">
    <property type="component" value="Unassembled WGS sequence"/>
</dbReference>
<gene>
    <name evidence="1" type="ORF">ACFQ0S_09575</name>
</gene>
<name>A0ABW3J571_9FLAO</name>